<reference evidence="2 3" key="1">
    <citation type="submission" date="2016-10" db="EMBL/GenBank/DDBJ databases">
        <authorList>
            <person name="de Groot N.N."/>
        </authorList>
    </citation>
    <scope>NUCLEOTIDE SEQUENCE [LARGE SCALE GENOMIC DNA]</scope>
    <source>
        <strain evidence="2 3">CGMCC 1.10836</strain>
    </source>
</reference>
<dbReference type="CDD" id="cd24082">
    <property type="entry name" value="ASKHA_NBD_GspK-like"/>
    <property type="match status" value="1"/>
</dbReference>
<dbReference type="RefSeq" id="WP_050518622.1">
    <property type="nucleotide sequence ID" value="NZ_FOCO01000012.1"/>
</dbReference>
<dbReference type="GO" id="GO:0016301">
    <property type="term" value="F:kinase activity"/>
    <property type="evidence" value="ECO:0007669"/>
    <property type="project" value="UniProtKB-KW"/>
</dbReference>
<dbReference type="InterPro" id="IPR043129">
    <property type="entry name" value="ATPase_NBD"/>
</dbReference>
<evidence type="ECO:0000259" key="1">
    <source>
        <dbReference type="Pfam" id="PF01869"/>
    </source>
</evidence>
<dbReference type="Gene3D" id="3.30.420.40">
    <property type="match status" value="2"/>
</dbReference>
<dbReference type="STRING" id="1077947.SAMN05216227_101260"/>
<name>A0A1H8FYN6_9RHOB</name>
<feature type="domain" description="ATPase BadF/BadG/BcrA/BcrD type" evidence="1">
    <location>
        <begin position="8"/>
        <end position="231"/>
    </location>
</feature>
<dbReference type="EMBL" id="FOCO01000012">
    <property type="protein sequence ID" value="SEN36863.1"/>
    <property type="molecule type" value="Genomic_DNA"/>
</dbReference>
<sequence length="291" mass="29312">MTLIIACDGGGTGCHVVIADLAGRVLAQGAGGPANVTTDFDAALANLRAALAQAVAQSGGLDVSNAVAHFGLAGVTSAQMTQRVAQALPLRNICVTGDQGVALAGALGGGDGVLMALGTGTIIASTKGGQVMRIGGWGLQLSDQASGAWLGRCALEQTLRCHDGLDAFCDLTRDTFDEFQRDPLAMVAFAATAKPADYARFAPQVVQAAAAGTPGGVQLMQRGAAYLCRALGVLAFAPPDVLCLTGGVGPHYAPYLPKLVQAAITPAKGSGLDGALHLALARQRAQTNRPA</sequence>
<proteinExistence type="predicted"/>
<keyword evidence="2" id="KW-0418">Kinase</keyword>
<accession>A0A1H8FYN6</accession>
<gene>
    <name evidence="2" type="ORF">SAMN05216227_101260</name>
</gene>
<organism evidence="2 3">
    <name type="scientific">Pseudorhodobacter antarcticus</name>
    <dbReference type="NCBI Taxonomy" id="1077947"/>
    <lineage>
        <taxon>Bacteria</taxon>
        <taxon>Pseudomonadati</taxon>
        <taxon>Pseudomonadota</taxon>
        <taxon>Alphaproteobacteria</taxon>
        <taxon>Rhodobacterales</taxon>
        <taxon>Paracoccaceae</taxon>
        <taxon>Pseudorhodobacter</taxon>
    </lineage>
</organism>
<dbReference type="SUPFAM" id="SSF53067">
    <property type="entry name" value="Actin-like ATPase domain"/>
    <property type="match status" value="2"/>
</dbReference>
<keyword evidence="2" id="KW-0808">Transferase</keyword>
<dbReference type="Proteomes" id="UP000183002">
    <property type="component" value="Unassembled WGS sequence"/>
</dbReference>
<evidence type="ECO:0000313" key="2">
    <source>
        <dbReference type="EMBL" id="SEN36863.1"/>
    </source>
</evidence>
<dbReference type="Pfam" id="PF01869">
    <property type="entry name" value="BcrAD_BadFG"/>
    <property type="match status" value="1"/>
</dbReference>
<dbReference type="InterPro" id="IPR002731">
    <property type="entry name" value="ATPase_BadF"/>
</dbReference>
<protein>
    <submittedName>
        <fullName evidence="2">Glucosamine kinase</fullName>
    </submittedName>
</protein>
<dbReference type="PANTHER" id="PTHR43190:SF3">
    <property type="entry name" value="N-ACETYL-D-GLUCOSAMINE KINASE"/>
    <property type="match status" value="1"/>
</dbReference>
<evidence type="ECO:0000313" key="3">
    <source>
        <dbReference type="Proteomes" id="UP000183002"/>
    </source>
</evidence>
<dbReference type="PANTHER" id="PTHR43190">
    <property type="entry name" value="N-ACETYL-D-GLUCOSAMINE KINASE"/>
    <property type="match status" value="1"/>
</dbReference>
<keyword evidence="3" id="KW-1185">Reference proteome</keyword>
<dbReference type="InterPro" id="IPR052519">
    <property type="entry name" value="Euk-type_GlcNAc_Kinase"/>
</dbReference>
<dbReference type="AlphaFoldDB" id="A0A1H8FYN6"/>